<evidence type="ECO:0000313" key="3">
    <source>
        <dbReference type="Proteomes" id="UP000199058"/>
    </source>
</evidence>
<dbReference type="Pfam" id="PF02104">
    <property type="entry name" value="SURF1"/>
    <property type="match status" value="1"/>
</dbReference>
<comment type="caution">
    <text evidence="1">Lacks conserved residue(s) required for the propagation of feature annotation.</text>
</comment>
<keyword evidence="1" id="KW-0812">Transmembrane</keyword>
<keyword evidence="3" id="KW-1185">Reference proteome</keyword>
<evidence type="ECO:0000256" key="1">
    <source>
        <dbReference type="RuleBase" id="RU363076"/>
    </source>
</evidence>
<evidence type="ECO:0000313" key="2">
    <source>
        <dbReference type="EMBL" id="SFC40172.1"/>
    </source>
</evidence>
<organism evidence="2 3">
    <name type="scientific">Marinospirillum celere</name>
    <dbReference type="NCBI Taxonomy" id="1122252"/>
    <lineage>
        <taxon>Bacteria</taxon>
        <taxon>Pseudomonadati</taxon>
        <taxon>Pseudomonadota</taxon>
        <taxon>Gammaproteobacteria</taxon>
        <taxon>Oceanospirillales</taxon>
        <taxon>Oceanospirillaceae</taxon>
        <taxon>Marinospirillum</taxon>
    </lineage>
</organism>
<feature type="transmembrane region" description="Helical" evidence="1">
    <location>
        <begin position="180"/>
        <end position="198"/>
    </location>
</feature>
<proteinExistence type="inferred from homology"/>
<dbReference type="Proteomes" id="UP000199058">
    <property type="component" value="Unassembled WGS sequence"/>
</dbReference>
<dbReference type="AlphaFoldDB" id="A0A1I1IWU7"/>
<dbReference type="CDD" id="cd06662">
    <property type="entry name" value="SURF1"/>
    <property type="match status" value="1"/>
</dbReference>
<dbReference type="GO" id="GO:0005886">
    <property type="term" value="C:plasma membrane"/>
    <property type="evidence" value="ECO:0007669"/>
    <property type="project" value="UniProtKB-SubCell"/>
</dbReference>
<protein>
    <recommendedName>
        <fullName evidence="1">SURF1-like protein</fullName>
    </recommendedName>
</protein>
<dbReference type="EMBL" id="FOLH01000005">
    <property type="protein sequence ID" value="SFC40172.1"/>
    <property type="molecule type" value="Genomic_DNA"/>
</dbReference>
<comment type="similarity">
    <text evidence="1">Belongs to the SURF1 family.</text>
</comment>
<keyword evidence="1" id="KW-1133">Transmembrane helix</keyword>
<keyword evidence="1" id="KW-1003">Cell membrane</keyword>
<keyword evidence="1" id="KW-0472">Membrane</keyword>
<name>A0A1I1IWU7_9GAMM</name>
<dbReference type="STRING" id="1122252.SAMN05660443_2528"/>
<sequence length="208" mass="23607">MALGLLLSNWQWQRAAEKQDLEERLAEVSQTTNPQVEPEPHSLLVLEGEFLAERTLWLDNRILDGQLGVAALTPLVTETGRWWLVQRGFEPTPVDRSYLPSIETPAGQVEIEGRWQQLQGQALVFGDNREGDRLQSISLEPWADLPGSSFAGVVHQLEGEGKLRSWWKPNQMPVERHQGYAVQWLLLASLALVMAVIGHRRWFGEKKV</sequence>
<comment type="subcellular location">
    <subcellularLocation>
        <location evidence="1">Cell membrane</location>
        <topology evidence="1">Multi-pass membrane protein</topology>
    </subcellularLocation>
</comment>
<accession>A0A1I1IWU7</accession>
<gene>
    <name evidence="2" type="ORF">SAMN05660443_2528</name>
</gene>
<reference evidence="2 3" key="1">
    <citation type="submission" date="2016-10" db="EMBL/GenBank/DDBJ databases">
        <authorList>
            <person name="de Groot N.N."/>
        </authorList>
    </citation>
    <scope>NUCLEOTIDE SEQUENCE [LARGE SCALE GENOMIC DNA]</scope>
    <source>
        <strain evidence="2 3">DSM 18438</strain>
    </source>
</reference>
<dbReference type="PROSITE" id="PS50895">
    <property type="entry name" value="SURF1"/>
    <property type="match status" value="1"/>
</dbReference>
<dbReference type="InterPro" id="IPR002994">
    <property type="entry name" value="Surf1/Shy1"/>
</dbReference>